<evidence type="ECO:0000256" key="1">
    <source>
        <dbReference type="SAM" id="Phobius"/>
    </source>
</evidence>
<evidence type="ECO:0000313" key="2">
    <source>
        <dbReference type="EMBL" id="GGI16590.1"/>
    </source>
</evidence>
<evidence type="ECO:0000313" key="3">
    <source>
        <dbReference type="Proteomes" id="UP000626244"/>
    </source>
</evidence>
<protein>
    <submittedName>
        <fullName evidence="2">Uncharacterized protein</fullName>
    </submittedName>
</protein>
<proteinExistence type="predicted"/>
<sequence>MNGSLNRTPMVVEEDSKIVVVVNAVIYGSNRIEIVDIISAFLSFFFLLYGMTLNKIFMSITY</sequence>
<reference evidence="3" key="1">
    <citation type="journal article" date="2019" name="Int. J. Syst. Evol. Microbiol.">
        <title>The Global Catalogue of Microorganisms (GCM) 10K type strain sequencing project: providing services to taxonomists for standard genome sequencing and annotation.</title>
        <authorList>
            <consortium name="The Broad Institute Genomics Platform"/>
            <consortium name="The Broad Institute Genome Sequencing Center for Infectious Disease"/>
            <person name="Wu L."/>
            <person name="Ma J."/>
        </authorList>
    </citation>
    <scope>NUCLEOTIDE SEQUENCE [LARGE SCALE GENOMIC DNA]</scope>
    <source>
        <strain evidence="3">CGMCC 1.14993</strain>
    </source>
</reference>
<keyword evidence="1" id="KW-0472">Membrane</keyword>
<accession>A0A8J3APR3</accession>
<dbReference type="Proteomes" id="UP000626244">
    <property type="component" value="Unassembled WGS sequence"/>
</dbReference>
<dbReference type="EMBL" id="BMHB01000002">
    <property type="protein sequence ID" value="GGI16590.1"/>
    <property type="molecule type" value="Genomic_DNA"/>
</dbReference>
<keyword evidence="1" id="KW-1133">Transmembrane helix</keyword>
<dbReference type="AlphaFoldDB" id="A0A8J3APR3"/>
<feature type="transmembrane region" description="Helical" evidence="1">
    <location>
        <begin position="37"/>
        <end position="57"/>
    </location>
</feature>
<organism evidence="2 3">
    <name type="scientific">Gottfriedia solisilvae</name>
    <dbReference type="NCBI Taxonomy" id="1516104"/>
    <lineage>
        <taxon>Bacteria</taxon>
        <taxon>Bacillati</taxon>
        <taxon>Bacillota</taxon>
        <taxon>Bacilli</taxon>
        <taxon>Bacillales</taxon>
        <taxon>Bacillaceae</taxon>
        <taxon>Gottfriedia</taxon>
    </lineage>
</organism>
<keyword evidence="3" id="KW-1185">Reference proteome</keyword>
<name>A0A8J3APR3_9BACI</name>
<gene>
    <name evidence="2" type="ORF">GCM10007380_33720</name>
</gene>
<comment type="caution">
    <text evidence="2">The sequence shown here is derived from an EMBL/GenBank/DDBJ whole genome shotgun (WGS) entry which is preliminary data.</text>
</comment>
<keyword evidence="1" id="KW-0812">Transmembrane</keyword>